<evidence type="ECO:0000313" key="3">
    <source>
        <dbReference type="Proteomes" id="UP000053405"/>
    </source>
</evidence>
<name>L7LC16_9ACTN</name>
<keyword evidence="3" id="KW-1185">Reference proteome</keyword>
<dbReference type="GO" id="GO:0004352">
    <property type="term" value="F:glutamate dehydrogenase (NAD+) activity"/>
    <property type="evidence" value="ECO:0007669"/>
    <property type="project" value="InterPro"/>
</dbReference>
<dbReference type="PANTHER" id="PTHR43403">
    <property type="entry name" value="NAD-SPECIFIC GLUTAMATE DEHYDROGENASE"/>
    <property type="match status" value="1"/>
</dbReference>
<protein>
    <submittedName>
        <fullName evidence="2">Putative NAD-dependent glutamate dehydrogenase</fullName>
    </submittedName>
</protein>
<evidence type="ECO:0000259" key="1">
    <source>
        <dbReference type="Pfam" id="PF21074"/>
    </source>
</evidence>
<dbReference type="Proteomes" id="UP000053405">
    <property type="component" value="Unassembled WGS sequence"/>
</dbReference>
<dbReference type="Pfam" id="PF21074">
    <property type="entry name" value="GDH_C"/>
    <property type="match status" value="1"/>
</dbReference>
<dbReference type="AlphaFoldDB" id="L7LC16"/>
<organism evidence="2 3">
    <name type="scientific">Gordonia hirsuta DSM 44140 = NBRC 16056</name>
    <dbReference type="NCBI Taxonomy" id="1121927"/>
    <lineage>
        <taxon>Bacteria</taxon>
        <taxon>Bacillati</taxon>
        <taxon>Actinomycetota</taxon>
        <taxon>Actinomycetes</taxon>
        <taxon>Mycobacteriales</taxon>
        <taxon>Gordoniaceae</taxon>
        <taxon>Gordonia</taxon>
    </lineage>
</organism>
<dbReference type="GO" id="GO:0004069">
    <property type="term" value="F:L-aspartate:2-oxoglutarate aminotransferase activity"/>
    <property type="evidence" value="ECO:0007669"/>
    <property type="project" value="InterPro"/>
</dbReference>
<dbReference type="RefSeq" id="WP_005939931.1">
    <property type="nucleotide sequence ID" value="NZ_ATVK01000050.1"/>
</dbReference>
<reference evidence="2 3" key="1">
    <citation type="submission" date="2012-12" db="EMBL/GenBank/DDBJ databases">
        <title>Whole genome shotgun sequence of Gordonia hirsuta NBRC 16056.</title>
        <authorList>
            <person name="Isaki-Nakamura S."/>
            <person name="Hosoyama A."/>
            <person name="Tsuchikane K."/>
            <person name="Katsumata H."/>
            <person name="Baba S."/>
            <person name="Yamazaki S."/>
            <person name="Fujita N."/>
        </authorList>
    </citation>
    <scope>NUCLEOTIDE SEQUENCE [LARGE SCALE GENOMIC DNA]</scope>
    <source>
        <strain evidence="2 3">NBRC 16056</strain>
    </source>
</reference>
<dbReference type="InterPro" id="IPR048381">
    <property type="entry name" value="GDH_C"/>
</dbReference>
<dbReference type="EMBL" id="BANT01000022">
    <property type="protein sequence ID" value="GAC57568.1"/>
    <property type="molecule type" value="Genomic_DNA"/>
</dbReference>
<accession>L7LC16</accession>
<evidence type="ECO:0000313" key="2">
    <source>
        <dbReference type="EMBL" id="GAC57568.1"/>
    </source>
</evidence>
<feature type="domain" description="NAD-specific glutamate dehydrogenase C-terminal" evidence="1">
    <location>
        <begin position="13"/>
        <end position="220"/>
    </location>
</feature>
<sequence length="223" mass="24335">MRGAGLPAGLLDDLTIAERTLLTRASRWFLEHRPQPLPIAAEVRRYHVVEQLTPLIAQWARPTIAGEIDRTAAAFIARGTGPVLAREVATAPYRLHLLDIADLAEIADRDPGEVGDLAFAVLEHFGIDQLLGAVSTLPRIDRWHLLARLALRDDLHFLVRSLTLAILRLSEPGEDAQMQITDWESARSTTLSRVRATVEGAMAAAEPGLAGLTVAVRALRSVV</sequence>
<comment type="caution">
    <text evidence="2">The sequence shown here is derived from an EMBL/GenBank/DDBJ whole genome shotgun (WGS) entry which is preliminary data.</text>
</comment>
<dbReference type="eggNOG" id="COG2902">
    <property type="taxonomic scope" value="Bacteria"/>
</dbReference>
<dbReference type="STRING" id="1121927.GOHSU_22_00280"/>
<proteinExistence type="predicted"/>
<gene>
    <name evidence="2" type="ORF">GOHSU_22_00280</name>
</gene>
<dbReference type="PANTHER" id="PTHR43403:SF1">
    <property type="entry name" value="NAD-SPECIFIC GLUTAMATE DEHYDROGENASE"/>
    <property type="match status" value="1"/>
</dbReference>
<dbReference type="InterPro" id="IPR007780">
    <property type="entry name" value="NAD_Glu_DH_bac"/>
</dbReference>
<dbReference type="GO" id="GO:0006538">
    <property type="term" value="P:L-glutamate catabolic process"/>
    <property type="evidence" value="ECO:0007669"/>
    <property type="project" value="InterPro"/>
</dbReference>